<evidence type="ECO:0000256" key="1">
    <source>
        <dbReference type="ARBA" id="ARBA00022679"/>
    </source>
</evidence>
<keyword evidence="3" id="KW-0489">Methyltransferase</keyword>
<gene>
    <name evidence="3" type="ORF">J2S37_001949</name>
</gene>
<dbReference type="InterPro" id="IPR041698">
    <property type="entry name" value="Methyltransf_25"/>
</dbReference>
<dbReference type="CDD" id="cd02440">
    <property type="entry name" value="AdoMet_MTases"/>
    <property type="match status" value="1"/>
</dbReference>
<comment type="caution">
    <text evidence="3">The sequence shown here is derived from an EMBL/GenBank/DDBJ whole genome shotgun (WGS) entry which is preliminary data.</text>
</comment>
<evidence type="ECO:0000259" key="2">
    <source>
        <dbReference type="Pfam" id="PF13649"/>
    </source>
</evidence>
<keyword evidence="1" id="KW-0808">Transferase</keyword>
<dbReference type="Proteomes" id="UP001183619">
    <property type="component" value="Unassembled WGS sequence"/>
</dbReference>
<sequence>MHDMYEHSTENIWSGEPNHALTIHAEHVTARTALDIGAGEGADADWLHTRGITVTAVEPSPTAAQRIRELNPDINVIEATFDKAPLTSYDLVIAFYTPLLADAATLTALINTVNPGGTLLVVHHTDISRMAEHHQRPIGDFLTPDKLKNLLPDDFHIDYFGEAKRTINGGQGAAHTHDLVIKAQRT</sequence>
<evidence type="ECO:0000313" key="3">
    <source>
        <dbReference type="EMBL" id="MDR7355411.1"/>
    </source>
</evidence>
<dbReference type="Gene3D" id="3.40.50.150">
    <property type="entry name" value="Vaccinia Virus protein VP39"/>
    <property type="match status" value="1"/>
</dbReference>
<feature type="domain" description="Methyltransferase" evidence="2">
    <location>
        <begin position="34"/>
        <end position="117"/>
    </location>
</feature>
<accession>A0ABU2B9W3</accession>
<organism evidence="3 4">
    <name type="scientific">Corynebacterium felinum</name>
    <dbReference type="NCBI Taxonomy" id="131318"/>
    <lineage>
        <taxon>Bacteria</taxon>
        <taxon>Bacillati</taxon>
        <taxon>Actinomycetota</taxon>
        <taxon>Actinomycetes</taxon>
        <taxon>Mycobacteriales</taxon>
        <taxon>Corynebacteriaceae</taxon>
        <taxon>Corynebacterium</taxon>
    </lineage>
</organism>
<keyword evidence="4" id="KW-1185">Reference proteome</keyword>
<dbReference type="EMBL" id="JAVDYF010000001">
    <property type="protein sequence ID" value="MDR7355411.1"/>
    <property type="molecule type" value="Genomic_DNA"/>
</dbReference>
<dbReference type="RefSeq" id="WP_277105440.1">
    <property type="nucleotide sequence ID" value="NZ_BAAAJS010000078.1"/>
</dbReference>
<reference evidence="3 4" key="1">
    <citation type="submission" date="2023-07" db="EMBL/GenBank/DDBJ databases">
        <title>Sequencing the genomes of 1000 actinobacteria strains.</title>
        <authorList>
            <person name="Klenk H.-P."/>
        </authorList>
    </citation>
    <scope>NUCLEOTIDE SEQUENCE [LARGE SCALE GENOMIC DNA]</scope>
    <source>
        <strain evidence="3 4">DSM 44508</strain>
    </source>
</reference>
<dbReference type="GO" id="GO:0008168">
    <property type="term" value="F:methyltransferase activity"/>
    <property type="evidence" value="ECO:0007669"/>
    <property type="project" value="UniProtKB-KW"/>
</dbReference>
<evidence type="ECO:0000313" key="4">
    <source>
        <dbReference type="Proteomes" id="UP001183619"/>
    </source>
</evidence>
<dbReference type="PANTHER" id="PTHR43861">
    <property type="entry name" value="TRANS-ACONITATE 2-METHYLTRANSFERASE-RELATED"/>
    <property type="match status" value="1"/>
</dbReference>
<dbReference type="Pfam" id="PF13649">
    <property type="entry name" value="Methyltransf_25"/>
    <property type="match status" value="1"/>
</dbReference>
<proteinExistence type="predicted"/>
<dbReference type="GO" id="GO:0032259">
    <property type="term" value="P:methylation"/>
    <property type="evidence" value="ECO:0007669"/>
    <property type="project" value="UniProtKB-KW"/>
</dbReference>
<protein>
    <submittedName>
        <fullName evidence="3">Trans-aconitate methyltransferase</fullName>
    </submittedName>
</protein>
<dbReference type="InterPro" id="IPR029063">
    <property type="entry name" value="SAM-dependent_MTases_sf"/>
</dbReference>
<name>A0ABU2B9W3_9CORY</name>
<dbReference type="SUPFAM" id="SSF53335">
    <property type="entry name" value="S-adenosyl-L-methionine-dependent methyltransferases"/>
    <property type="match status" value="1"/>
</dbReference>